<accession>A0AC61PPB5</accession>
<keyword evidence="1" id="KW-0808">Transferase</keyword>
<proteinExistence type="predicted"/>
<protein>
    <submittedName>
        <fullName evidence="1">Xanthine phosphoribosyltransferase</fullName>
    </submittedName>
</protein>
<evidence type="ECO:0000313" key="1">
    <source>
        <dbReference type="EMBL" id="SMC82950.1"/>
    </source>
</evidence>
<sequence length="194" mass="21102">MEALRRMILEKGKGIGNDIVKVDMFLNHRIDTALLFQMGEAWADEFRNEKPETVLTVEASGIAMAVAAAHALGDIPVVFAKKSATVVQNDDIVQAPVYSFTHKTQNMIRIEKRYLPEGTRVLIIDDFLADGQAVHGLMSLCEQQKAVVVGVGIAVEKGFQPGGKALREAGVHLKSLAVVEGIENGNIVLRPDDN</sequence>
<dbReference type="Proteomes" id="UP000192328">
    <property type="component" value="Unassembled WGS sequence"/>
</dbReference>
<name>A0AC61PPB5_9FIRM</name>
<dbReference type="EMBL" id="FWXZ01000007">
    <property type="protein sequence ID" value="SMC82950.1"/>
    <property type="molecule type" value="Genomic_DNA"/>
</dbReference>
<evidence type="ECO:0000313" key="2">
    <source>
        <dbReference type="Proteomes" id="UP000192328"/>
    </source>
</evidence>
<comment type="caution">
    <text evidence="1">The sequence shown here is derived from an EMBL/GenBank/DDBJ whole genome shotgun (WGS) entry which is preliminary data.</text>
</comment>
<reference evidence="1" key="1">
    <citation type="submission" date="2017-04" db="EMBL/GenBank/DDBJ databases">
        <authorList>
            <person name="Varghese N."/>
            <person name="Submissions S."/>
        </authorList>
    </citation>
    <scope>NUCLEOTIDE SEQUENCE</scope>
    <source>
        <strain evidence="1">WTE2008</strain>
    </source>
</reference>
<keyword evidence="1" id="KW-0328">Glycosyltransferase</keyword>
<gene>
    <name evidence="1" type="ORF">SAMN06297397_2751</name>
</gene>
<keyword evidence="2" id="KW-1185">Reference proteome</keyword>
<organism evidence="1 2">
    <name type="scientific">Aristaeella lactis</name>
    <dbReference type="NCBI Taxonomy" id="3046383"/>
    <lineage>
        <taxon>Bacteria</taxon>
        <taxon>Bacillati</taxon>
        <taxon>Bacillota</taxon>
        <taxon>Clostridia</taxon>
        <taxon>Eubacteriales</taxon>
        <taxon>Aristaeellaceae</taxon>
        <taxon>Aristaeella</taxon>
    </lineage>
</organism>